<proteinExistence type="inferred from homology"/>
<organism evidence="4 5">
    <name type="scientific">Patiria miniata</name>
    <name type="common">Bat star</name>
    <name type="synonym">Asterina miniata</name>
    <dbReference type="NCBI Taxonomy" id="46514"/>
    <lineage>
        <taxon>Eukaryota</taxon>
        <taxon>Metazoa</taxon>
        <taxon>Echinodermata</taxon>
        <taxon>Eleutherozoa</taxon>
        <taxon>Asterozoa</taxon>
        <taxon>Asteroidea</taxon>
        <taxon>Valvatacea</taxon>
        <taxon>Valvatida</taxon>
        <taxon>Asterinidae</taxon>
        <taxon>Patiria</taxon>
    </lineage>
</organism>
<evidence type="ECO:0000256" key="1">
    <source>
        <dbReference type="ARBA" id="ARBA00008901"/>
    </source>
</evidence>
<dbReference type="OrthoDB" id="10266451at2759"/>
<dbReference type="PANTHER" id="PTHR23032:SF13">
    <property type="entry name" value="BRO1 DOMAIN-CONTAINING PROTEIN BROX"/>
    <property type="match status" value="1"/>
</dbReference>
<name>A0A914BIA9_PATMI</name>
<comment type="similarity">
    <text evidence="1">Belongs to the BROX family.</text>
</comment>
<dbReference type="Pfam" id="PF03097">
    <property type="entry name" value="BRO1"/>
    <property type="match status" value="1"/>
</dbReference>
<evidence type="ECO:0000313" key="5">
    <source>
        <dbReference type="Proteomes" id="UP000887568"/>
    </source>
</evidence>
<accession>A0A914BIA9</accession>
<dbReference type="InterPro" id="IPR038499">
    <property type="entry name" value="BRO1_sf"/>
</dbReference>
<feature type="region of interest" description="Disordered" evidence="2">
    <location>
        <begin position="77"/>
        <end position="111"/>
    </location>
</feature>
<sequence length="444" mass="49559">MAHWFHRNPLKATAPLNFDLGRQASTSSARKVCSDIRVARAQLLDLLPNPGHDVSVVKKASERYMSYLEGFITAVEDSKTSTDQPQQQTGEDVGKLTLQETNSDGAGKNTGQSKLRNAVKITWTNSLGGKNISQNDFLFEQINMLFNIALWLTKHAAKLSSSSDEISEDDAKEVHRSLREAAGIFKHIEDNMLNKLYETPGDGCDLDQRILSAYEIQCKAEAQEVTLARAIELKHTTSLIAALSLETSRLFTTADDAIKSLDEKLVMKWRKYFQFKSVFYQSYAHCYNGNALLAKDKGGEAVRSLKESMALFQKADSLAKEYAKTKGPGVVAKPQQHPFFLRLGPIVHRILEKTERENGMIYHEKVPEELPEIDSKMKFGLANPVEYEVPVRTPEWSAVVYNGFVTSPTNEKANDKEDTVKSVKEIPVEETDKHPGNTTGCAIS</sequence>
<dbReference type="PROSITE" id="PS51180">
    <property type="entry name" value="BRO1"/>
    <property type="match status" value="1"/>
</dbReference>
<dbReference type="SMART" id="SM01041">
    <property type="entry name" value="BRO1"/>
    <property type="match status" value="1"/>
</dbReference>
<dbReference type="OMA" id="YNYCGEN"/>
<dbReference type="InterPro" id="IPR038898">
    <property type="entry name" value="BROX"/>
</dbReference>
<evidence type="ECO:0000259" key="3">
    <source>
        <dbReference type="PROSITE" id="PS51180"/>
    </source>
</evidence>
<dbReference type="Proteomes" id="UP000887568">
    <property type="component" value="Unplaced"/>
</dbReference>
<dbReference type="InterPro" id="IPR004328">
    <property type="entry name" value="BRO1_dom"/>
</dbReference>
<keyword evidence="5" id="KW-1185">Reference proteome</keyword>
<feature type="domain" description="BRO1" evidence="3">
    <location>
        <begin position="9"/>
        <end position="444"/>
    </location>
</feature>
<dbReference type="PANTHER" id="PTHR23032">
    <property type="entry name" value="BRO1 DOMAIN-CONTAINING PROTEIN BROX"/>
    <property type="match status" value="1"/>
</dbReference>
<dbReference type="CTD" id="148362"/>
<dbReference type="EnsemblMetazoa" id="XM_038219663.1">
    <property type="protein sequence ID" value="XP_038075591.1"/>
    <property type="gene ID" value="LOC119743258"/>
</dbReference>
<feature type="compositionally biased region" description="Polar residues" evidence="2">
    <location>
        <begin position="98"/>
        <end position="111"/>
    </location>
</feature>
<feature type="compositionally biased region" description="Polar residues" evidence="2">
    <location>
        <begin position="81"/>
        <end position="90"/>
    </location>
</feature>
<evidence type="ECO:0000256" key="2">
    <source>
        <dbReference type="SAM" id="MobiDB-lite"/>
    </source>
</evidence>
<dbReference type="RefSeq" id="XP_038075591.1">
    <property type="nucleotide sequence ID" value="XM_038219663.1"/>
</dbReference>
<dbReference type="AlphaFoldDB" id="A0A914BIA9"/>
<evidence type="ECO:0000313" key="4">
    <source>
        <dbReference type="EnsemblMetazoa" id="XP_038075591.1"/>
    </source>
</evidence>
<reference evidence="4" key="1">
    <citation type="submission" date="2022-11" db="UniProtKB">
        <authorList>
            <consortium name="EnsemblMetazoa"/>
        </authorList>
    </citation>
    <scope>IDENTIFICATION</scope>
</reference>
<dbReference type="Gene3D" id="1.25.40.280">
    <property type="entry name" value="alix/aip1 like domains"/>
    <property type="match status" value="1"/>
</dbReference>
<dbReference type="GeneID" id="119743258"/>
<protein>
    <recommendedName>
        <fullName evidence="3">BRO1 domain-containing protein</fullName>
    </recommendedName>
</protein>